<evidence type="ECO:0000313" key="2">
    <source>
        <dbReference type="Proteomes" id="UP001597083"/>
    </source>
</evidence>
<dbReference type="Pfam" id="PF02567">
    <property type="entry name" value="PhzC-PhzF"/>
    <property type="match status" value="1"/>
</dbReference>
<sequence length="133" mass="13629">FHLLPVRAGAVERARPDFAGMARAGLGDLYVFTREPESGTVHGRLFAPGYGIPEDPACASVGLALAPWLVAEGLLPDAGIHRFHIVQGHEVGRPSRLDCSAEAGPGGGLTAMVSGVVVPSLRGEIVVSAPVAG</sequence>
<keyword evidence="2" id="KW-1185">Reference proteome</keyword>
<dbReference type="EMBL" id="JBHTIR010000537">
    <property type="protein sequence ID" value="MFD0851508.1"/>
    <property type="molecule type" value="Genomic_DNA"/>
</dbReference>
<dbReference type="InterPro" id="IPR003719">
    <property type="entry name" value="Phenazine_PhzF-like"/>
</dbReference>
<organism evidence="1 2">
    <name type="scientific">Actinomadura adrarensis</name>
    <dbReference type="NCBI Taxonomy" id="1819600"/>
    <lineage>
        <taxon>Bacteria</taxon>
        <taxon>Bacillati</taxon>
        <taxon>Actinomycetota</taxon>
        <taxon>Actinomycetes</taxon>
        <taxon>Streptosporangiales</taxon>
        <taxon>Thermomonosporaceae</taxon>
        <taxon>Actinomadura</taxon>
    </lineage>
</organism>
<dbReference type="Proteomes" id="UP001597083">
    <property type="component" value="Unassembled WGS sequence"/>
</dbReference>
<comment type="caution">
    <text evidence="1">The sequence shown here is derived from an EMBL/GenBank/DDBJ whole genome shotgun (WGS) entry which is preliminary data.</text>
</comment>
<accession>A0ABW3CCW2</accession>
<name>A0ABW3CCW2_9ACTN</name>
<feature type="non-terminal residue" evidence="1">
    <location>
        <position position="1"/>
    </location>
</feature>
<gene>
    <name evidence="1" type="ORF">ACFQ07_04720</name>
</gene>
<evidence type="ECO:0000313" key="1">
    <source>
        <dbReference type="EMBL" id="MFD0851508.1"/>
    </source>
</evidence>
<proteinExistence type="predicted"/>
<reference evidence="2" key="1">
    <citation type="journal article" date="2019" name="Int. J. Syst. Evol. Microbiol.">
        <title>The Global Catalogue of Microorganisms (GCM) 10K type strain sequencing project: providing services to taxonomists for standard genome sequencing and annotation.</title>
        <authorList>
            <consortium name="The Broad Institute Genomics Platform"/>
            <consortium name="The Broad Institute Genome Sequencing Center for Infectious Disease"/>
            <person name="Wu L."/>
            <person name="Ma J."/>
        </authorList>
    </citation>
    <scope>NUCLEOTIDE SEQUENCE [LARGE SCALE GENOMIC DNA]</scope>
    <source>
        <strain evidence="2">JCM 31696</strain>
    </source>
</reference>
<dbReference type="SUPFAM" id="SSF54506">
    <property type="entry name" value="Diaminopimelate epimerase-like"/>
    <property type="match status" value="1"/>
</dbReference>
<protein>
    <submittedName>
        <fullName evidence="1">PhzF family phenazine biosynthesis protein</fullName>
    </submittedName>
</protein>
<dbReference type="Gene3D" id="3.10.310.10">
    <property type="entry name" value="Diaminopimelate Epimerase, Chain A, domain 1"/>
    <property type="match status" value="1"/>
</dbReference>